<gene>
    <name evidence="1" type="ORF">EI293_15465</name>
</gene>
<comment type="caution">
    <text evidence="1">The sequence shown here is derived from an EMBL/GenBank/DDBJ whole genome shotgun (WGS) entry which is preliminary data.</text>
</comment>
<evidence type="ECO:0000313" key="1">
    <source>
        <dbReference type="EMBL" id="RSK42318.1"/>
    </source>
</evidence>
<dbReference type="RefSeq" id="WP_125439415.1">
    <property type="nucleotide sequence ID" value="NZ_RWIU01000005.1"/>
</dbReference>
<sequence>MLQKLVPILFVLACAAFVLLPKIIASDNQELAHQTEAHAPLANLSWGDTIQLQAFYADCGEFGGHLERIKIFLPTSSPEGQPIAVLLLDSTNCETDQKQHLLFKAQQVRLSVSQQHKVEEYMRDLLVYGQQKFPSVNASNGFVASLYSQEMGVKIVDIRVFDTRFTFDGFSRLRQSLFANSSASHD</sequence>
<reference evidence="1 2" key="1">
    <citation type="submission" date="2018-12" db="EMBL/GenBank/DDBJ databases">
        <authorList>
            <person name="Feng G."/>
            <person name="Zhu H."/>
        </authorList>
    </citation>
    <scope>NUCLEOTIDE SEQUENCE [LARGE SCALE GENOMIC DNA]</scope>
    <source>
        <strain evidence="1 2">LMG 26000</strain>
    </source>
</reference>
<proteinExistence type="predicted"/>
<dbReference type="OrthoDB" id="881550at2"/>
<dbReference type="EMBL" id="RWIU01000005">
    <property type="protein sequence ID" value="RSK42318.1"/>
    <property type="molecule type" value="Genomic_DNA"/>
</dbReference>
<dbReference type="Proteomes" id="UP000270291">
    <property type="component" value="Unassembled WGS sequence"/>
</dbReference>
<accession>A0A3R9UXL0</accession>
<organism evidence="1 2">
    <name type="scientific">Hymenobacter perfusus</name>
    <dbReference type="NCBI Taxonomy" id="1236770"/>
    <lineage>
        <taxon>Bacteria</taxon>
        <taxon>Pseudomonadati</taxon>
        <taxon>Bacteroidota</taxon>
        <taxon>Cytophagia</taxon>
        <taxon>Cytophagales</taxon>
        <taxon>Hymenobacteraceae</taxon>
        <taxon>Hymenobacter</taxon>
    </lineage>
</organism>
<evidence type="ECO:0000313" key="2">
    <source>
        <dbReference type="Proteomes" id="UP000270291"/>
    </source>
</evidence>
<protein>
    <submittedName>
        <fullName evidence="1">Uncharacterized protein</fullName>
    </submittedName>
</protein>
<keyword evidence="2" id="KW-1185">Reference proteome</keyword>
<name>A0A3R9UXL0_9BACT</name>
<dbReference type="AlphaFoldDB" id="A0A3R9UXL0"/>